<dbReference type="InterPro" id="IPR000653">
    <property type="entry name" value="DegT/StrS_aminotransferase"/>
</dbReference>
<dbReference type="PANTHER" id="PTHR30244:SF34">
    <property type="entry name" value="DTDP-4-AMINO-4,6-DIDEOXYGALACTOSE TRANSAMINASE"/>
    <property type="match status" value="1"/>
</dbReference>
<dbReference type="Pfam" id="PF01041">
    <property type="entry name" value="DegT_DnrJ_EryC1"/>
    <property type="match status" value="1"/>
</dbReference>
<keyword evidence="4 6" id="KW-0663">Pyridoxal phosphate</keyword>
<evidence type="ECO:0000256" key="5">
    <source>
        <dbReference type="ARBA" id="ARBA00038398"/>
    </source>
</evidence>
<dbReference type="Proteomes" id="UP001550603">
    <property type="component" value="Unassembled WGS sequence"/>
</dbReference>
<protein>
    <submittedName>
        <fullName evidence="7">Aminotransferase class I/II-fold pyridoxal phosphate-dependent enzyme</fullName>
    </submittedName>
</protein>
<organism evidence="7 8">
    <name type="scientific">Streptomyces olindensis</name>
    <dbReference type="NCBI Taxonomy" id="358823"/>
    <lineage>
        <taxon>Bacteria</taxon>
        <taxon>Bacillati</taxon>
        <taxon>Actinomycetota</taxon>
        <taxon>Actinomycetes</taxon>
        <taxon>Kitasatosporales</taxon>
        <taxon>Streptomycetaceae</taxon>
        <taxon>Streptomyces</taxon>
    </lineage>
</organism>
<gene>
    <name evidence="7" type="ORF">ABZ568_00620</name>
</gene>
<dbReference type="PANTHER" id="PTHR30244">
    <property type="entry name" value="TRANSAMINASE"/>
    <property type="match status" value="1"/>
</dbReference>
<dbReference type="SUPFAM" id="SSF53383">
    <property type="entry name" value="PLP-dependent transferases"/>
    <property type="match status" value="1"/>
</dbReference>
<comment type="similarity">
    <text evidence="5">Belongs to the DegT/DnrJ/EryC1 family. L-glutamine:2-deoxy-scyllo-inosose/scyllo-inosose aminotransferase subfamily.</text>
</comment>
<reference evidence="7 8" key="1">
    <citation type="submission" date="2024-06" db="EMBL/GenBank/DDBJ databases">
        <title>The Natural Products Discovery Center: Release of the First 8490 Sequenced Strains for Exploring Actinobacteria Biosynthetic Diversity.</title>
        <authorList>
            <person name="Kalkreuter E."/>
            <person name="Kautsar S.A."/>
            <person name="Yang D."/>
            <person name="Bader C.D."/>
            <person name="Teijaro C.N."/>
            <person name="Fluegel L."/>
            <person name="Davis C.M."/>
            <person name="Simpson J.R."/>
            <person name="Lauterbach L."/>
            <person name="Steele A.D."/>
            <person name="Gui C."/>
            <person name="Meng S."/>
            <person name="Li G."/>
            <person name="Viehrig K."/>
            <person name="Ye F."/>
            <person name="Su P."/>
            <person name="Kiefer A.F."/>
            <person name="Nichols A."/>
            <person name="Cepeda A.J."/>
            <person name="Yan W."/>
            <person name="Fan B."/>
            <person name="Jiang Y."/>
            <person name="Adhikari A."/>
            <person name="Zheng C.-J."/>
            <person name="Schuster L."/>
            <person name="Cowan T.M."/>
            <person name="Smanski M.J."/>
            <person name="Chevrette M.G."/>
            <person name="De Carvalho L.P.S."/>
            <person name="Shen B."/>
        </authorList>
    </citation>
    <scope>NUCLEOTIDE SEQUENCE [LARGE SCALE GENOMIC DNA]</scope>
    <source>
        <strain evidence="7 8">NPDC019583</strain>
    </source>
</reference>
<dbReference type="InterPro" id="IPR015422">
    <property type="entry name" value="PyrdxlP-dep_Trfase_small"/>
</dbReference>
<dbReference type="GO" id="GO:0008483">
    <property type="term" value="F:transaminase activity"/>
    <property type="evidence" value="ECO:0007669"/>
    <property type="project" value="UniProtKB-KW"/>
</dbReference>
<dbReference type="Gene3D" id="3.40.640.10">
    <property type="entry name" value="Type I PLP-dependent aspartate aminotransferase-like (Major domain)"/>
    <property type="match status" value="1"/>
</dbReference>
<evidence type="ECO:0000256" key="6">
    <source>
        <dbReference type="RuleBase" id="RU004508"/>
    </source>
</evidence>
<comment type="cofactor">
    <cofactor evidence="1">
        <name>pyridoxal 5'-phosphate</name>
        <dbReference type="ChEBI" id="CHEBI:597326"/>
    </cofactor>
</comment>
<proteinExistence type="inferred from homology"/>
<dbReference type="EMBL" id="JBEYBN010000001">
    <property type="protein sequence ID" value="MEU2264964.1"/>
    <property type="molecule type" value="Genomic_DNA"/>
</dbReference>
<keyword evidence="2 7" id="KW-0032">Aminotransferase</keyword>
<evidence type="ECO:0000256" key="3">
    <source>
        <dbReference type="ARBA" id="ARBA00022679"/>
    </source>
</evidence>
<evidence type="ECO:0000256" key="4">
    <source>
        <dbReference type="ARBA" id="ARBA00022898"/>
    </source>
</evidence>
<evidence type="ECO:0000256" key="1">
    <source>
        <dbReference type="ARBA" id="ARBA00001933"/>
    </source>
</evidence>
<keyword evidence="8" id="KW-1185">Reference proteome</keyword>
<evidence type="ECO:0000313" key="8">
    <source>
        <dbReference type="Proteomes" id="UP001550603"/>
    </source>
</evidence>
<dbReference type="InterPro" id="IPR015424">
    <property type="entry name" value="PyrdxlP-dep_Trfase"/>
</dbReference>
<evidence type="ECO:0000256" key="2">
    <source>
        <dbReference type="ARBA" id="ARBA00022576"/>
    </source>
</evidence>
<name>A0ABV2XLV1_9ACTN</name>
<dbReference type="InterPro" id="IPR015421">
    <property type="entry name" value="PyrdxlP-dep_Trfase_major"/>
</dbReference>
<dbReference type="RefSeq" id="WP_359784322.1">
    <property type="nucleotide sequence ID" value="NZ_JBEYBN010000001.1"/>
</dbReference>
<keyword evidence="3" id="KW-0808">Transferase</keyword>
<sequence>MAVTATLPTTGVPRSSAVVGGEALLWPWWSEEATDTVRLLLDEGDMAAAGAGHPLIDACEDLAADVLAPGRLVTLCDSGTAALETAYAALRLDPGSEVLVASASFRSTVTAMLPQGLVPVLCDTDPATGGIDLDDAAARITPRTAALTITHTWGRPVPLDAVRALCDRHHLALVADCSHAHGLAWQGQPVGLVGDVTVWSCGTWKMTSGGKAGLLATSDRALWERALVLGQPKHRALARVRDERLRALAVTGVGHNRRPSPVAAALVADHLRRLPHTVATKRERQTAVEQLLARHLPTLKPLPEPAGRTAGALYKWHWRAAPGHPVNTVAQALRAAGVRAGMPARPLHEAPLFTDPGLASHLGLNVASPDPGSFPGTARLLNRLVEIDTRDMYEPLPDGDPDPYDRALTAAAERLAVTGV</sequence>
<evidence type="ECO:0000313" key="7">
    <source>
        <dbReference type="EMBL" id="MEU2264964.1"/>
    </source>
</evidence>
<comment type="caution">
    <text evidence="7">The sequence shown here is derived from an EMBL/GenBank/DDBJ whole genome shotgun (WGS) entry which is preliminary data.</text>
</comment>
<accession>A0ABV2XLV1</accession>
<dbReference type="Gene3D" id="3.90.1150.10">
    <property type="entry name" value="Aspartate Aminotransferase, domain 1"/>
    <property type="match status" value="1"/>
</dbReference>